<dbReference type="AlphaFoldDB" id="A0A3A6T1Y3"/>
<sequence length="98" mass="11495">MKLPFSKLEHDSLQLVVWASRFFFMFGSVFILSGIGKEIYRVVRWLLSPIHFSDGSWASYRYKLDLTHINWQLILLGLILTFISCWLAIKLNSSRKKA</sequence>
<keyword evidence="1" id="KW-0812">Transmembrane</keyword>
<dbReference type="EMBL" id="QYYH01000249">
    <property type="protein sequence ID" value="RJY01837.1"/>
    <property type="molecule type" value="Genomic_DNA"/>
</dbReference>
<proteinExistence type="predicted"/>
<dbReference type="Proteomes" id="UP000273022">
    <property type="component" value="Unassembled WGS sequence"/>
</dbReference>
<dbReference type="RefSeq" id="WP_121855276.1">
    <property type="nucleotide sequence ID" value="NZ_CP037952.1"/>
</dbReference>
<name>A0A3A6T1Y3_9GAMM</name>
<evidence type="ECO:0000313" key="2">
    <source>
        <dbReference type="EMBL" id="RJY01837.1"/>
    </source>
</evidence>
<organism evidence="2 3">
    <name type="scientific">Parashewanella spongiae</name>
    <dbReference type="NCBI Taxonomy" id="342950"/>
    <lineage>
        <taxon>Bacteria</taxon>
        <taxon>Pseudomonadati</taxon>
        <taxon>Pseudomonadota</taxon>
        <taxon>Gammaproteobacteria</taxon>
        <taxon>Alteromonadales</taxon>
        <taxon>Shewanellaceae</taxon>
        <taxon>Parashewanella</taxon>
    </lineage>
</organism>
<keyword evidence="1" id="KW-0472">Membrane</keyword>
<protein>
    <submittedName>
        <fullName evidence="2">Uncharacterized protein</fullName>
    </submittedName>
</protein>
<gene>
    <name evidence="2" type="ORF">D5R81_19765</name>
</gene>
<accession>A0A3A6T1Y3</accession>
<evidence type="ECO:0000313" key="3">
    <source>
        <dbReference type="Proteomes" id="UP000273022"/>
    </source>
</evidence>
<comment type="caution">
    <text evidence="2">The sequence shown here is derived from an EMBL/GenBank/DDBJ whole genome shotgun (WGS) entry which is preliminary data.</text>
</comment>
<evidence type="ECO:0000256" key="1">
    <source>
        <dbReference type="SAM" id="Phobius"/>
    </source>
</evidence>
<reference evidence="2 3" key="1">
    <citation type="submission" date="2018-09" db="EMBL/GenBank/DDBJ databases">
        <title>Phylogeny of the Shewanellaceae, and recommendation for two new genera, Pseudoshewanella and Parashewanella.</title>
        <authorList>
            <person name="Wang G."/>
        </authorList>
    </citation>
    <scope>NUCLEOTIDE SEQUENCE [LARGE SCALE GENOMIC DNA]</scope>
    <source>
        <strain evidence="2 3">KCTC 22492</strain>
    </source>
</reference>
<feature type="transmembrane region" description="Helical" evidence="1">
    <location>
        <begin position="69"/>
        <end position="89"/>
    </location>
</feature>
<keyword evidence="1" id="KW-1133">Transmembrane helix</keyword>
<feature type="transmembrane region" description="Helical" evidence="1">
    <location>
        <begin position="12"/>
        <end position="35"/>
    </location>
</feature>
<keyword evidence="3" id="KW-1185">Reference proteome</keyword>